<dbReference type="GO" id="GO:0003887">
    <property type="term" value="F:DNA-directed DNA polymerase activity"/>
    <property type="evidence" value="ECO:0007669"/>
    <property type="project" value="UniProtKB-EC"/>
</dbReference>
<accession>A0A6J4TJH3</accession>
<dbReference type="SUPFAM" id="SSF102400">
    <property type="entry name" value="DNA polymerase III chi subunit"/>
    <property type="match status" value="1"/>
</dbReference>
<dbReference type="AlphaFoldDB" id="A0A6J4TJH3"/>
<dbReference type="GO" id="GO:0006260">
    <property type="term" value="P:DNA replication"/>
    <property type="evidence" value="ECO:0007669"/>
    <property type="project" value="InterPro"/>
</dbReference>
<keyword evidence="1" id="KW-0548">Nucleotidyltransferase</keyword>
<keyword evidence="1" id="KW-0808">Transferase</keyword>
<dbReference type="InterPro" id="IPR036768">
    <property type="entry name" value="PolIII_chi_sf"/>
</dbReference>
<organism evidence="1">
    <name type="scientific">uncultured Sphingomonadaceae bacterium</name>
    <dbReference type="NCBI Taxonomy" id="169976"/>
    <lineage>
        <taxon>Bacteria</taxon>
        <taxon>Pseudomonadati</taxon>
        <taxon>Pseudomonadota</taxon>
        <taxon>Alphaproteobacteria</taxon>
        <taxon>Sphingomonadales</taxon>
        <taxon>Sphingomonadaceae</taxon>
        <taxon>environmental samples</taxon>
    </lineage>
</organism>
<sequence length="152" mass="17332">MTEKGRMQVDFYNLADLPVDRVLPRICERLLEQGQRLLVVADEEALLAKLDRQLWDYAPASFLPHGRDGGDDDTRQPILLSATIVAANGARNVALADGRWRDAALHFERAFYLFDAARIDEARAKWRALSGKPDVVRKFWRQDEGGKWREGP</sequence>
<evidence type="ECO:0000313" key="1">
    <source>
        <dbReference type="EMBL" id="CAA9525126.1"/>
    </source>
</evidence>
<reference evidence="1" key="1">
    <citation type="submission" date="2020-02" db="EMBL/GenBank/DDBJ databases">
        <authorList>
            <person name="Meier V. D."/>
        </authorList>
    </citation>
    <scope>NUCLEOTIDE SEQUENCE</scope>
    <source>
        <strain evidence="1">AVDCRST_MAG91</strain>
    </source>
</reference>
<dbReference type="PANTHER" id="PTHR38767:SF1">
    <property type="entry name" value="DNA POLYMERASE III SUBUNIT CHI"/>
    <property type="match status" value="1"/>
</dbReference>
<name>A0A6J4TJH3_9SPHN</name>
<gene>
    <name evidence="1" type="ORF">AVDCRST_MAG91-2459</name>
</gene>
<dbReference type="EC" id="2.7.7.7" evidence="1"/>
<dbReference type="GO" id="GO:0003677">
    <property type="term" value="F:DNA binding"/>
    <property type="evidence" value="ECO:0007669"/>
    <property type="project" value="InterPro"/>
</dbReference>
<dbReference type="EMBL" id="CADCVX010000442">
    <property type="protein sequence ID" value="CAA9525126.1"/>
    <property type="molecule type" value="Genomic_DNA"/>
</dbReference>
<protein>
    <submittedName>
        <fullName evidence="1">DNA polymerase III chi subunit</fullName>
        <ecNumber evidence="1">2.7.7.7</ecNumber>
    </submittedName>
</protein>
<dbReference type="PANTHER" id="PTHR38767">
    <property type="entry name" value="DNA POLYMERASE III SUBUNIT CHI"/>
    <property type="match status" value="1"/>
</dbReference>
<dbReference type="GO" id="GO:0032298">
    <property type="term" value="P:positive regulation of DNA-templated DNA replication initiation"/>
    <property type="evidence" value="ECO:0007669"/>
    <property type="project" value="TreeGrafter"/>
</dbReference>
<proteinExistence type="predicted"/>
<dbReference type="Pfam" id="PF04364">
    <property type="entry name" value="DNA_pol3_chi"/>
    <property type="match status" value="1"/>
</dbReference>
<dbReference type="InterPro" id="IPR007459">
    <property type="entry name" value="DNA_pol3_chi"/>
</dbReference>
<dbReference type="Gene3D" id="3.40.50.10110">
    <property type="entry name" value="DNA polymerase III subunit chi"/>
    <property type="match status" value="1"/>
</dbReference>